<evidence type="ECO:0000313" key="2">
    <source>
        <dbReference type="EMBL" id="MBC8178994.1"/>
    </source>
</evidence>
<accession>A0A8J6N3S2</accession>
<comment type="caution">
    <text evidence="2">The sequence shown here is derived from an EMBL/GenBank/DDBJ whole genome shotgun (WGS) entry which is preliminary data.</text>
</comment>
<organism evidence="2 3">
    <name type="scientific">Candidatus Desulfacyla euxinica</name>
    <dbReference type="NCBI Taxonomy" id="2841693"/>
    <lineage>
        <taxon>Bacteria</taxon>
        <taxon>Deltaproteobacteria</taxon>
        <taxon>Candidatus Desulfacyla</taxon>
    </lineage>
</organism>
<protein>
    <submittedName>
        <fullName evidence="2">Uncharacterized protein</fullName>
    </submittedName>
</protein>
<keyword evidence="1" id="KW-1133">Transmembrane helix</keyword>
<name>A0A8J6N3S2_9DELT</name>
<sequence length="198" mass="22244">MTQFIFGILIICFAAGLGWFGANLAQEGWKKWKRPEIANKINEVKVEDTAERQLRAYVSVGPLIVKEKFPKEISFVAKNTGQTPAYDLSSHLNFEKTGAEVGLPDGFGFPVREGFTFGRSVATLGSNGEIEFTFPVDLDDLTKVQNGKMGLFYYGHISYKDIFKKDHVSKLCYQYTGAKQGNVIVHEFRMCENHNDAD</sequence>
<feature type="transmembrane region" description="Helical" evidence="1">
    <location>
        <begin position="6"/>
        <end position="25"/>
    </location>
</feature>
<evidence type="ECO:0000256" key="1">
    <source>
        <dbReference type="SAM" id="Phobius"/>
    </source>
</evidence>
<gene>
    <name evidence="2" type="ORF">H8E19_16445</name>
</gene>
<keyword evidence="1" id="KW-0812">Transmembrane</keyword>
<keyword evidence="1" id="KW-0472">Membrane</keyword>
<proteinExistence type="predicted"/>
<dbReference type="AlphaFoldDB" id="A0A8J6N3S2"/>
<reference evidence="2 3" key="1">
    <citation type="submission" date="2020-08" db="EMBL/GenBank/DDBJ databases">
        <title>Bridging the membrane lipid divide: bacteria of the FCB group superphylum have the potential to synthesize archaeal ether lipids.</title>
        <authorList>
            <person name="Villanueva L."/>
            <person name="Von Meijenfeldt F.A.B."/>
            <person name="Westbye A.B."/>
            <person name="Yadav S."/>
            <person name="Hopmans E.C."/>
            <person name="Dutilh B.E."/>
            <person name="Sinninghe Damste J.S."/>
        </authorList>
    </citation>
    <scope>NUCLEOTIDE SEQUENCE [LARGE SCALE GENOMIC DNA]</scope>
    <source>
        <strain evidence="2">NIOZ-UU27</strain>
    </source>
</reference>
<evidence type="ECO:0000313" key="3">
    <source>
        <dbReference type="Proteomes" id="UP000650524"/>
    </source>
</evidence>
<dbReference type="Proteomes" id="UP000650524">
    <property type="component" value="Unassembled WGS sequence"/>
</dbReference>
<dbReference type="EMBL" id="JACNJD010000335">
    <property type="protein sequence ID" value="MBC8178994.1"/>
    <property type="molecule type" value="Genomic_DNA"/>
</dbReference>